<reference evidence="1" key="1">
    <citation type="submission" date="2021-01" db="EMBL/GenBank/DDBJ databases">
        <authorList>
            <consortium name="Genoscope - CEA"/>
            <person name="William W."/>
        </authorList>
    </citation>
    <scope>NUCLEOTIDE SEQUENCE</scope>
</reference>
<evidence type="ECO:0000313" key="1">
    <source>
        <dbReference type="EMBL" id="CAD8130807.1"/>
    </source>
</evidence>
<accession>A0A8S1RU00</accession>
<evidence type="ECO:0000313" key="2">
    <source>
        <dbReference type="Proteomes" id="UP000692954"/>
    </source>
</evidence>
<dbReference type="AlphaFoldDB" id="A0A8S1RU00"/>
<sequence>MTFYLFNLQEQSKIEIQLQSRIIKDLEDFQFENLIPIFYNLLRIEMIFQIYDSNPNLHLRLIKYDYESWGLKNITVDTGFCQENCLICSDFSNCQQYNTGFQLHKNMCIQLCPIHSSIIVLTMKNLFHVQVMQKVQILIMQYFIIIMCRPFCSTCTSLDACSGQFKLWNKSIFGIQFNN</sequence>
<gene>
    <name evidence="1" type="ORF">PSON_ATCC_30995.1.T3320001</name>
</gene>
<dbReference type="Proteomes" id="UP000692954">
    <property type="component" value="Unassembled WGS sequence"/>
</dbReference>
<protein>
    <submittedName>
        <fullName evidence="1">Uncharacterized protein</fullName>
    </submittedName>
</protein>
<name>A0A8S1RU00_9CILI</name>
<keyword evidence="2" id="KW-1185">Reference proteome</keyword>
<comment type="caution">
    <text evidence="1">The sequence shown here is derived from an EMBL/GenBank/DDBJ whole genome shotgun (WGS) entry which is preliminary data.</text>
</comment>
<organism evidence="1 2">
    <name type="scientific">Paramecium sonneborni</name>
    <dbReference type="NCBI Taxonomy" id="65129"/>
    <lineage>
        <taxon>Eukaryota</taxon>
        <taxon>Sar</taxon>
        <taxon>Alveolata</taxon>
        <taxon>Ciliophora</taxon>
        <taxon>Intramacronucleata</taxon>
        <taxon>Oligohymenophorea</taxon>
        <taxon>Peniculida</taxon>
        <taxon>Parameciidae</taxon>
        <taxon>Paramecium</taxon>
    </lineage>
</organism>
<proteinExistence type="predicted"/>
<dbReference type="EMBL" id="CAJJDN010000332">
    <property type="protein sequence ID" value="CAD8130807.1"/>
    <property type="molecule type" value="Genomic_DNA"/>
</dbReference>